<dbReference type="NCBIfam" id="TIGR04183">
    <property type="entry name" value="Por_Secre_tail"/>
    <property type="match status" value="1"/>
</dbReference>
<dbReference type="OrthoDB" id="9809781at2"/>
<dbReference type="Pfam" id="PF18962">
    <property type="entry name" value="Por_Secre_tail"/>
    <property type="match status" value="1"/>
</dbReference>
<evidence type="ECO:0000256" key="1">
    <source>
        <dbReference type="SAM" id="SignalP"/>
    </source>
</evidence>
<dbReference type="RefSeq" id="WP_068823714.1">
    <property type="nucleotide sequence ID" value="NZ_LWHJ01000031.1"/>
</dbReference>
<feature type="domain" description="Phosphodiester glycosidase" evidence="2">
    <location>
        <begin position="460"/>
        <end position="639"/>
    </location>
</feature>
<evidence type="ECO:0008006" key="6">
    <source>
        <dbReference type="Google" id="ProtNLM"/>
    </source>
</evidence>
<dbReference type="Proteomes" id="UP000078459">
    <property type="component" value="Unassembled WGS sequence"/>
</dbReference>
<accession>A0A179DCR2</accession>
<reference evidence="4 5" key="2">
    <citation type="submission" date="2016-06" db="EMBL/GenBank/DDBJ databases">
        <title>Pedobacter psychrophilus sp. nov., isolated from Antarctic fragmentary rock.</title>
        <authorList>
            <person name="Svec P."/>
        </authorList>
    </citation>
    <scope>NUCLEOTIDE SEQUENCE [LARGE SCALE GENOMIC DNA]</scope>
    <source>
        <strain evidence="4 5">CCM 8644</strain>
    </source>
</reference>
<dbReference type="InterPro" id="IPR018711">
    <property type="entry name" value="NAGPA"/>
</dbReference>
<evidence type="ECO:0000313" key="4">
    <source>
        <dbReference type="EMBL" id="OAQ38319.1"/>
    </source>
</evidence>
<proteinExistence type="predicted"/>
<feature type="domain" description="Secretion system C-terminal sorting" evidence="3">
    <location>
        <begin position="751"/>
        <end position="824"/>
    </location>
</feature>
<gene>
    <name evidence="4" type="ORF">A5893_16155</name>
</gene>
<dbReference type="PANTHER" id="PTHR40446:SF2">
    <property type="entry name" value="N-ACETYLGLUCOSAMINE-1-PHOSPHODIESTER ALPHA-N-ACETYLGLUCOSAMINIDASE"/>
    <property type="match status" value="1"/>
</dbReference>
<dbReference type="EMBL" id="LWHJ01000031">
    <property type="protein sequence ID" value="OAQ38319.1"/>
    <property type="molecule type" value="Genomic_DNA"/>
</dbReference>
<name>A0A179DCR2_9SPHI</name>
<dbReference type="PANTHER" id="PTHR40446">
    <property type="entry name" value="N-ACETYLGLUCOSAMINE-1-PHOSPHODIESTER ALPHA-N-ACETYLGLUCOSAMINIDASE"/>
    <property type="match status" value="1"/>
</dbReference>
<feature type="signal peptide" evidence="1">
    <location>
        <begin position="1"/>
        <end position="19"/>
    </location>
</feature>
<dbReference type="Pfam" id="PF09992">
    <property type="entry name" value="NAGPA"/>
    <property type="match status" value="1"/>
</dbReference>
<comment type="caution">
    <text evidence="4">The sequence shown here is derived from an EMBL/GenBank/DDBJ whole genome shotgun (WGS) entry which is preliminary data.</text>
</comment>
<dbReference type="AlphaFoldDB" id="A0A179DCR2"/>
<evidence type="ECO:0000313" key="5">
    <source>
        <dbReference type="Proteomes" id="UP000078459"/>
    </source>
</evidence>
<feature type="chain" id="PRO_5008100341" description="Secretion system C-terminal sorting domain-containing protein" evidence="1">
    <location>
        <begin position="20"/>
        <end position="829"/>
    </location>
</feature>
<keyword evidence="5" id="KW-1185">Reference proteome</keyword>
<dbReference type="STRING" id="1826909.A5893_16155"/>
<evidence type="ECO:0000259" key="2">
    <source>
        <dbReference type="Pfam" id="PF09992"/>
    </source>
</evidence>
<evidence type="ECO:0000259" key="3">
    <source>
        <dbReference type="Pfam" id="PF18962"/>
    </source>
</evidence>
<sequence length="829" mass="88621">MKKYLLFSALICVSFFSWAQAFKPDNLVLYQYGDGVNNLPANTTSIVVPTFLIEYDLNGGGIVQTKALPTAANVIPGGRILSGGVKFVGEGLITLSPNGHFLTLIGHNRTPDGTTTFSGTTQRTIGIVTADGAINTGTGAKANTFAPFCAVTDNGRNIWQTSNGSGLKYKTENSPNTLDTTLLSAPANYSSVYIFNDELYFTSPESPRIGKLVNGLPYKSNQTYSTLPGYPDAGSPTQLIFLDYDTSNPQPDLLYVTDYATNSLQKWVFDGTNWITKGSVNISGLSGIADYQLTGITGKIINGNVLLYCITPSSLLKFTDNNAISTTVSVASNSPVIIKSAISGKSSFAGIAFTPGTGVVDVSSNTDANDFATKMQSAGLINSIISNVTTSAYPGIQETQLQYTNSAGNPTAAFFLKVDLSNPNNSLKYITPENRNTNGGTLATVSAMIASKNSTSTSQTVIGAINGNYFTGGTTSLGLVVKDGNFLKDATDGGFYPNLIISQNSKAYVGDQFNYRALSDSIVQGIGARYFLMKKGKITGDSYIEAQDGTLEPRTSVGLLSPTKLVFIVIDGRRTGWSGGSSILNLAKIYKAIGATDALNLDGGGSSVLLYREPSGIYSVRNKPSDATGERAVADGLAIMVNNSVLPIKLTSFKAVPSGNYVNVNWVTENEENNNFFTIERTLDGHNYEIVGKVNSVGNTKTSVNYDFVDDNPFGGTSYYRLKQTDFDGKYIYSELVTVKRLSGANSALNIYPNPVNNQIIVKCDGLKEESNVSFTAFNSTGQLIINGNGRLETLNQSLNKLLPALKPGVYYISVKGNIKNYTGQFIKN</sequence>
<keyword evidence="1" id="KW-0732">Signal</keyword>
<reference evidence="4 5" key="1">
    <citation type="submission" date="2016-04" db="EMBL/GenBank/DDBJ databases">
        <authorList>
            <person name="Evans L.H."/>
            <person name="Alamgir A."/>
            <person name="Owens N."/>
            <person name="Weber N.D."/>
            <person name="Virtaneva K."/>
            <person name="Barbian K."/>
            <person name="Babar A."/>
            <person name="Rosenke K."/>
        </authorList>
    </citation>
    <scope>NUCLEOTIDE SEQUENCE [LARGE SCALE GENOMIC DNA]</scope>
    <source>
        <strain evidence="4 5">CCM 8644</strain>
    </source>
</reference>
<dbReference type="InterPro" id="IPR026444">
    <property type="entry name" value="Secre_tail"/>
</dbReference>
<protein>
    <recommendedName>
        <fullName evidence="6">Secretion system C-terminal sorting domain-containing protein</fullName>
    </recommendedName>
</protein>
<organism evidence="4 5">
    <name type="scientific">Pedobacter psychrophilus</name>
    <dbReference type="NCBI Taxonomy" id="1826909"/>
    <lineage>
        <taxon>Bacteria</taxon>
        <taxon>Pseudomonadati</taxon>
        <taxon>Bacteroidota</taxon>
        <taxon>Sphingobacteriia</taxon>
        <taxon>Sphingobacteriales</taxon>
        <taxon>Sphingobacteriaceae</taxon>
        <taxon>Pedobacter</taxon>
    </lineage>
</organism>